<feature type="domain" description="NAD-dependent epimerase/dehydratase" evidence="3">
    <location>
        <begin position="6"/>
        <end position="112"/>
    </location>
</feature>
<name>A0A2D1U919_9SPHI</name>
<dbReference type="Proteomes" id="UP000223749">
    <property type="component" value="Chromosome"/>
</dbReference>
<dbReference type="GO" id="GO:0016020">
    <property type="term" value="C:membrane"/>
    <property type="evidence" value="ECO:0007669"/>
    <property type="project" value="UniProtKB-SubCell"/>
</dbReference>
<keyword evidence="2" id="KW-0472">Membrane</keyword>
<accession>A0A2D1U919</accession>
<proteinExistence type="predicted"/>
<organism evidence="4 5">
    <name type="scientific">Pedobacter ginsengisoli</name>
    <dbReference type="NCBI Taxonomy" id="363852"/>
    <lineage>
        <taxon>Bacteria</taxon>
        <taxon>Pseudomonadati</taxon>
        <taxon>Bacteroidota</taxon>
        <taxon>Sphingobacteriia</taxon>
        <taxon>Sphingobacteriales</taxon>
        <taxon>Sphingobacteriaceae</taxon>
        <taxon>Pedobacter</taxon>
    </lineage>
</organism>
<evidence type="ECO:0000313" key="4">
    <source>
        <dbReference type="EMBL" id="ATP58091.1"/>
    </source>
</evidence>
<dbReference type="SUPFAM" id="SSF51735">
    <property type="entry name" value="NAD(P)-binding Rossmann-fold domains"/>
    <property type="match status" value="1"/>
</dbReference>
<protein>
    <submittedName>
        <fullName evidence="4">Nucleoside-diphosphate sugar epimerase</fullName>
    </submittedName>
</protein>
<evidence type="ECO:0000256" key="2">
    <source>
        <dbReference type="ARBA" id="ARBA00023136"/>
    </source>
</evidence>
<dbReference type="AlphaFoldDB" id="A0A2D1U919"/>
<dbReference type="Gene3D" id="3.40.50.720">
    <property type="entry name" value="NAD(P)-binding Rossmann-like Domain"/>
    <property type="match status" value="1"/>
</dbReference>
<dbReference type="RefSeq" id="WP_099439999.1">
    <property type="nucleotide sequence ID" value="NZ_CP024091.1"/>
</dbReference>
<evidence type="ECO:0000259" key="3">
    <source>
        <dbReference type="Pfam" id="PF01370"/>
    </source>
</evidence>
<gene>
    <name evidence="4" type="ORF">CPT03_17280</name>
</gene>
<dbReference type="InterPro" id="IPR001509">
    <property type="entry name" value="Epimerase_deHydtase"/>
</dbReference>
<keyword evidence="5" id="KW-1185">Reference proteome</keyword>
<evidence type="ECO:0000313" key="5">
    <source>
        <dbReference type="Proteomes" id="UP000223749"/>
    </source>
</evidence>
<dbReference type="InterPro" id="IPR036291">
    <property type="entry name" value="NAD(P)-bd_dom_sf"/>
</dbReference>
<dbReference type="PANTHER" id="PTHR14097">
    <property type="entry name" value="OXIDOREDUCTASE HTATIP2"/>
    <property type="match status" value="1"/>
</dbReference>
<comment type="subcellular location">
    <subcellularLocation>
        <location evidence="1">Membrane</location>
    </subcellularLocation>
</comment>
<evidence type="ECO:0000256" key="1">
    <source>
        <dbReference type="ARBA" id="ARBA00004370"/>
    </source>
</evidence>
<reference evidence="4 5" key="1">
    <citation type="submission" date="2017-10" db="EMBL/GenBank/DDBJ databases">
        <title>Whole genome of Pedobacter ginsengisoli T01R-27 isolated from tomato rhizosphere.</title>
        <authorList>
            <person name="Weon H.-Y."/>
            <person name="Lee S.A."/>
            <person name="Sang M.K."/>
            <person name="Song J."/>
        </authorList>
    </citation>
    <scope>NUCLEOTIDE SEQUENCE [LARGE SCALE GENOMIC DNA]</scope>
    <source>
        <strain evidence="4 5">T01R-27</strain>
    </source>
</reference>
<dbReference type="PANTHER" id="PTHR14097:SF7">
    <property type="entry name" value="OXIDOREDUCTASE HTATIP2"/>
    <property type="match status" value="1"/>
</dbReference>
<sequence length="218" mass="24448">MLKKAIIVGASGLIGNNLLTRLLNNTYYSEVLVIVRKTLNIEHDKLKELIVDFDHIDQYSAEIVGDIVFCCLGTTNNKTPDKAQYRKIDYQYPLDIGAIAQNNGATAYHLVSAMGADVNSSIFYSKTKGEVERDLKAIPFKSIYIYRPSLLDGNREEKRVAEKIMIGLMRFLNPLLMGSLKKYRSIKIETVASAMLKESLTDKKGIFIYASDQIEALG</sequence>
<dbReference type="EMBL" id="CP024091">
    <property type="protein sequence ID" value="ATP58091.1"/>
    <property type="molecule type" value="Genomic_DNA"/>
</dbReference>
<dbReference type="Pfam" id="PF01370">
    <property type="entry name" value="Epimerase"/>
    <property type="match status" value="1"/>
</dbReference>
<dbReference type="KEGG" id="pgs:CPT03_17280"/>
<dbReference type="OrthoDB" id="9798632at2"/>